<proteinExistence type="predicted"/>
<reference evidence="2 3" key="1">
    <citation type="submission" date="2021-07" db="EMBL/GenBank/DDBJ databases">
        <title>The Aristolochia fimbriata genome: insights into angiosperm evolution, floral development and chemical biosynthesis.</title>
        <authorList>
            <person name="Jiao Y."/>
        </authorList>
    </citation>
    <scope>NUCLEOTIDE SEQUENCE [LARGE SCALE GENOMIC DNA]</scope>
    <source>
        <strain evidence="2">IBCAS-2021</strain>
        <tissue evidence="2">Leaf</tissue>
    </source>
</reference>
<evidence type="ECO:0000256" key="1">
    <source>
        <dbReference type="SAM" id="MobiDB-lite"/>
    </source>
</evidence>
<dbReference type="InterPro" id="IPR004158">
    <property type="entry name" value="DUF247_pln"/>
</dbReference>
<name>A0AAV7F1N7_ARIFI</name>
<dbReference type="Proteomes" id="UP000825729">
    <property type="component" value="Unassembled WGS sequence"/>
</dbReference>
<dbReference type="Pfam" id="PF03140">
    <property type="entry name" value="DUF247"/>
    <property type="match status" value="1"/>
</dbReference>
<evidence type="ECO:0000313" key="3">
    <source>
        <dbReference type="Proteomes" id="UP000825729"/>
    </source>
</evidence>
<feature type="region of interest" description="Disordered" evidence="1">
    <location>
        <begin position="345"/>
        <end position="377"/>
    </location>
</feature>
<evidence type="ECO:0000313" key="2">
    <source>
        <dbReference type="EMBL" id="KAG9453707.1"/>
    </source>
</evidence>
<dbReference type="AlphaFoldDB" id="A0AAV7F1N7"/>
<feature type="compositionally biased region" description="Acidic residues" evidence="1">
    <location>
        <begin position="345"/>
        <end position="356"/>
    </location>
</feature>
<keyword evidence="3" id="KW-1185">Reference proteome</keyword>
<protein>
    <submittedName>
        <fullName evidence="2">Uncharacterized protein</fullName>
    </submittedName>
</protein>
<gene>
    <name evidence="2" type="ORF">H6P81_006611</name>
</gene>
<dbReference type="PANTHER" id="PTHR31170">
    <property type="entry name" value="BNAC04G53230D PROTEIN"/>
    <property type="match status" value="1"/>
</dbReference>
<organism evidence="2 3">
    <name type="scientific">Aristolochia fimbriata</name>
    <name type="common">White veined hardy Dutchman's pipe vine</name>
    <dbReference type="NCBI Taxonomy" id="158543"/>
    <lineage>
        <taxon>Eukaryota</taxon>
        <taxon>Viridiplantae</taxon>
        <taxon>Streptophyta</taxon>
        <taxon>Embryophyta</taxon>
        <taxon>Tracheophyta</taxon>
        <taxon>Spermatophyta</taxon>
        <taxon>Magnoliopsida</taxon>
        <taxon>Magnoliidae</taxon>
        <taxon>Piperales</taxon>
        <taxon>Aristolochiaceae</taxon>
        <taxon>Aristolochia</taxon>
    </lineage>
</organism>
<dbReference type="EMBL" id="JAINDJ010000003">
    <property type="protein sequence ID" value="KAG9453707.1"/>
    <property type="molecule type" value="Genomic_DNA"/>
</dbReference>
<accession>A0AAV7F1N7</accession>
<comment type="caution">
    <text evidence="2">The sequence shown here is derived from an EMBL/GenBank/DDBJ whole genome shotgun (WGS) entry which is preliminary data.</text>
</comment>
<sequence length="377" mass="42784">MKFLATRQIEISSYKKDELQTDELVKQDRASDPIPLLTEVAKEGREAKQNGEKAPGTGRASVSYISSRGGNGHFALFITVKRRPLALQLQRQLNSSLKPIKLTICTCCGIYASKHSQKGRCHITRETSMPTIPTSSTQSFDEDRWVIQIRRSLEKEDIEDDDEEDNEVAVSIFDVPKTLMANKPEAYVPQQVVIGPYHHWRPELYDMEQYKLSAAKKVQRRLSLKFHHLIDHLLMLEPTIRRCYHRYLDFNGETLCWGMTVDACFLLEFLRIFGFSEDKAVAGSQSSSSSQKQSDHLLRSMLVGFCKAISPFKIAGDLESINVTRHAHLLELVFFVIMPKSNETTEIEEAEEEQDSSTEAKETSHGIITLSETGETP</sequence>